<proteinExistence type="predicted"/>
<protein>
    <submittedName>
        <fullName evidence="1">Uncharacterized protein</fullName>
    </submittedName>
</protein>
<comment type="caution">
    <text evidence="1">The sequence shown here is derived from an EMBL/GenBank/DDBJ whole genome shotgun (WGS) entry which is preliminary data.</text>
</comment>
<gene>
    <name evidence="1" type="ORF">CLV62_104175</name>
</gene>
<sequence length="30" mass="3401">MGQKKGVLNSISTPEGVSVYKVDWLWCYVL</sequence>
<dbReference type="Proteomes" id="UP000247973">
    <property type="component" value="Unassembled WGS sequence"/>
</dbReference>
<dbReference type="AlphaFoldDB" id="A0A2V3PR92"/>
<evidence type="ECO:0000313" key="2">
    <source>
        <dbReference type="Proteomes" id="UP000247973"/>
    </source>
</evidence>
<name>A0A2V3PR92_9BACT</name>
<evidence type="ECO:0000313" key="1">
    <source>
        <dbReference type="EMBL" id="PXV66914.1"/>
    </source>
</evidence>
<organism evidence="1 2">
    <name type="scientific">Dysgonomonas alginatilytica</name>
    <dbReference type="NCBI Taxonomy" id="1605892"/>
    <lineage>
        <taxon>Bacteria</taxon>
        <taxon>Pseudomonadati</taxon>
        <taxon>Bacteroidota</taxon>
        <taxon>Bacteroidia</taxon>
        <taxon>Bacteroidales</taxon>
        <taxon>Dysgonomonadaceae</taxon>
        <taxon>Dysgonomonas</taxon>
    </lineage>
</organism>
<reference evidence="1 2" key="1">
    <citation type="submission" date="2018-03" db="EMBL/GenBank/DDBJ databases">
        <title>Genomic Encyclopedia of Archaeal and Bacterial Type Strains, Phase II (KMG-II): from individual species to whole genera.</title>
        <authorList>
            <person name="Goeker M."/>
        </authorList>
    </citation>
    <scope>NUCLEOTIDE SEQUENCE [LARGE SCALE GENOMIC DNA]</scope>
    <source>
        <strain evidence="1 2">DSM 100214</strain>
    </source>
</reference>
<dbReference type="EMBL" id="QICL01000004">
    <property type="protein sequence ID" value="PXV66914.1"/>
    <property type="molecule type" value="Genomic_DNA"/>
</dbReference>
<keyword evidence="2" id="KW-1185">Reference proteome</keyword>
<accession>A0A2V3PR92</accession>